<gene>
    <name evidence="13" type="ORF">METZ01_LOCUS340008</name>
</gene>
<evidence type="ECO:0000256" key="9">
    <source>
        <dbReference type="ARBA" id="ARBA00022958"/>
    </source>
</evidence>
<comment type="similarity">
    <text evidence="11">Belongs to the type III pantothenate kinase family.</text>
</comment>
<dbReference type="GO" id="GO:0015937">
    <property type="term" value="P:coenzyme A biosynthetic process"/>
    <property type="evidence" value="ECO:0007669"/>
    <property type="project" value="UniProtKB-KW"/>
</dbReference>
<sequence length="81" mass="8909">MLLAIDSGNTNIVFAVFSDTGDLQGEWRAGTESNRTADEFGIWLSQLLEKEGIDKQKITSAILATVVPDNLAHLKLLCLKY</sequence>
<dbReference type="PANTHER" id="PTHR34265">
    <property type="entry name" value="TYPE III PANTOTHENATE KINASE"/>
    <property type="match status" value="1"/>
</dbReference>
<proteinExistence type="inferred from homology"/>
<dbReference type="GO" id="GO:0004594">
    <property type="term" value="F:pantothenate kinase activity"/>
    <property type="evidence" value="ECO:0007669"/>
    <property type="project" value="InterPro"/>
</dbReference>
<dbReference type="Gene3D" id="3.30.420.40">
    <property type="match status" value="1"/>
</dbReference>
<evidence type="ECO:0000256" key="10">
    <source>
        <dbReference type="ARBA" id="ARBA00022993"/>
    </source>
</evidence>
<evidence type="ECO:0000256" key="4">
    <source>
        <dbReference type="ARBA" id="ARBA00022490"/>
    </source>
</evidence>
<dbReference type="Pfam" id="PF03309">
    <property type="entry name" value="Pan_kinase"/>
    <property type="match status" value="1"/>
</dbReference>
<evidence type="ECO:0000256" key="1">
    <source>
        <dbReference type="ARBA" id="ARBA00001958"/>
    </source>
</evidence>
<comment type="subunit">
    <text evidence="3">Homodimer.</text>
</comment>
<evidence type="ECO:0000256" key="11">
    <source>
        <dbReference type="ARBA" id="ARBA00038036"/>
    </source>
</evidence>
<name>A0A382QNS2_9ZZZZ</name>
<comment type="subcellular location">
    <subcellularLocation>
        <location evidence="2">Cytoplasm</location>
    </subcellularLocation>
</comment>
<evidence type="ECO:0000256" key="12">
    <source>
        <dbReference type="ARBA" id="ARBA00040883"/>
    </source>
</evidence>
<protein>
    <recommendedName>
        <fullName evidence="12">Type III pantothenate kinase</fullName>
    </recommendedName>
</protein>
<feature type="non-terminal residue" evidence="13">
    <location>
        <position position="81"/>
    </location>
</feature>
<comment type="cofactor">
    <cofactor evidence="1">
        <name>K(+)</name>
        <dbReference type="ChEBI" id="CHEBI:29103"/>
    </cofactor>
</comment>
<dbReference type="PANTHER" id="PTHR34265:SF1">
    <property type="entry name" value="TYPE III PANTOTHENATE KINASE"/>
    <property type="match status" value="1"/>
</dbReference>
<keyword evidence="9" id="KW-0630">Potassium</keyword>
<evidence type="ECO:0000256" key="3">
    <source>
        <dbReference type="ARBA" id="ARBA00011738"/>
    </source>
</evidence>
<keyword evidence="10" id="KW-0173">Coenzyme A biosynthesis</keyword>
<evidence type="ECO:0000256" key="2">
    <source>
        <dbReference type="ARBA" id="ARBA00004496"/>
    </source>
</evidence>
<evidence type="ECO:0000256" key="8">
    <source>
        <dbReference type="ARBA" id="ARBA00022840"/>
    </source>
</evidence>
<reference evidence="13" key="1">
    <citation type="submission" date="2018-05" db="EMBL/GenBank/DDBJ databases">
        <authorList>
            <person name="Lanie J.A."/>
            <person name="Ng W.-L."/>
            <person name="Kazmierczak K.M."/>
            <person name="Andrzejewski T.M."/>
            <person name="Davidsen T.M."/>
            <person name="Wayne K.J."/>
            <person name="Tettelin H."/>
            <person name="Glass J.I."/>
            <person name="Rusch D."/>
            <person name="Podicherti R."/>
            <person name="Tsui H.-C.T."/>
            <person name="Winkler M.E."/>
        </authorList>
    </citation>
    <scope>NUCLEOTIDE SEQUENCE</scope>
</reference>
<keyword evidence="8" id="KW-0067">ATP-binding</keyword>
<dbReference type="AlphaFoldDB" id="A0A382QNS2"/>
<evidence type="ECO:0000256" key="7">
    <source>
        <dbReference type="ARBA" id="ARBA00022777"/>
    </source>
</evidence>
<evidence type="ECO:0000256" key="6">
    <source>
        <dbReference type="ARBA" id="ARBA00022741"/>
    </source>
</evidence>
<accession>A0A382QNS2</accession>
<dbReference type="InterPro" id="IPR043129">
    <property type="entry name" value="ATPase_NBD"/>
</dbReference>
<evidence type="ECO:0000313" key="13">
    <source>
        <dbReference type="EMBL" id="SVC87154.1"/>
    </source>
</evidence>
<dbReference type="EMBL" id="UINC01115837">
    <property type="protein sequence ID" value="SVC87154.1"/>
    <property type="molecule type" value="Genomic_DNA"/>
</dbReference>
<keyword evidence="5" id="KW-0808">Transferase</keyword>
<organism evidence="13">
    <name type="scientific">marine metagenome</name>
    <dbReference type="NCBI Taxonomy" id="408172"/>
    <lineage>
        <taxon>unclassified sequences</taxon>
        <taxon>metagenomes</taxon>
        <taxon>ecological metagenomes</taxon>
    </lineage>
</organism>
<dbReference type="SUPFAM" id="SSF53067">
    <property type="entry name" value="Actin-like ATPase domain"/>
    <property type="match status" value="1"/>
</dbReference>
<dbReference type="InterPro" id="IPR004619">
    <property type="entry name" value="Type_III_PanK"/>
</dbReference>
<keyword evidence="6" id="KW-0547">Nucleotide-binding</keyword>
<keyword evidence="4" id="KW-0963">Cytoplasm</keyword>
<keyword evidence="7" id="KW-0418">Kinase</keyword>
<dbReference type="GO" id="GO:0005524">
    <property type="term" value="F:ATP binding"/>
    <property type="evidence" value="ECO:0007669"/>
    <property type="project" value="UniProtKB-KW"/>
</dbReference>
<evidence type="ECO:0000256" key="5">
    <source>
        <dbReference type="ARBA" id="ARBA00022679"/>
    </source>
</evidence>
<dbReference type="GO" id="GO:0005737">
    <property type="term" value="C:cytoplasm"/>
    <property type="evidence" value="ECO:0007669"/>
    <property type="project" value="UniProtKB-SubCell"/>
</dbReference>